<dbReference type="PANTHER" id="PTHR34580:SF9">
    <property type="entry name" value="SLL5097 PROTEIN"/>
    <property type="match status" value="1"/>
</dbReference>
<organism evidence="3 4">
    <name type="scientific">Brumimicrobium salinarum</name>
    <dbReference type="NCBI Taxonomy" id="2058658"/>
    <lineage>
        <taxon>Bacteria</taxon>
        <taxon>Pseudomonadati</taxon>
        <taxon>Bacteroidota</taxon>
        <taxon>Flavobacteriia</taxon>
        <taxon>Flavobacteriales</taxon>
        <taxon>Crocinitomicaceae</taxon>
        <taxon>Brumimicrobium</taxon>
    </lineage>
</organism>
<feature type="domain" description="WYL" evidence="1">
    <location>
        <begin position="166"/>
        <end position="223"/>
    </location>
</feature>
<dbReference type="EMBL" id="PJNI01000024">
    <property type="protein sequence ID" value="PKR79557.1"/>
    <property type="molecule type" value="Genomic_DNA"/>
</dbReference>
<evidence type="ECO:0000313" key="3">
    <source>
        <dbReference type="EMBL" id="PKR79557.1"/>
    </source>
</evidence>
<dbReference type="AlphaFoldDB" id="A0A2I0QZ18"/>
<keyword evidence="4" id="KW-1185">Reference proteome</keyword>
<comment type="caution">
    <text evidence="3">The sequence shown here is derived from an EMBL/GenBank/DDBJ whole genome shotgun (WGS) entry which is preliminary data.</text>
</comment>
<evidence type="ECO:0000313" key="4">
    <source>
        <dbReference type="Proteomes" id="UP000236654"/>
    </source>
</evidence>
<dbReference type="InterPro" id="IPR057727">
    <property type="entry name" value="WCX_dom"/>
</dbReference>
<feature type="domain" description="WCX" evidence="2">
    <location>
        <begin position="265"/>
        <end position="339"/>
    </location>
</feature>
<dbReference type="Pfam" id="PF25583">
    <property type="entry name" value="WCX"/>
    <property type="match status" value="1"/>
</dbReference>
<dbReference type="InterPro" id="IPR026881">
    <property type="entry name" value="WYL_dom"/>
</dbReference>
<dbReference type="Proteomes" id="UP000236654">
    <property type="component" value="Unassembled WGS sequence"/>
</dbReference>
<accession>A0A2I0QZ18</accession>
<evidence type="ECO:0000259" key="2">
    <source>
        <dbReference type="Pfam" id="PF25583"/>
    </source>
</evidence>
<evidence type="ECO:0000259" key="1">
    <source>
        <dbReference type="Pfam" id="PF13280"/>
    </source>
</evidence>
<reference evidence="3 4" key="1">
    <citation type="submission" date="2017-12" db="EMBL/GenBank/DDBJ databases">
        <title>The draft genome sequence of Brumimicrobium saltpan LHR20.</title>
        <authorList>
            <person name="Do Z.-J."/>
            <person name="Luo H.-R."/>
        </authorList>
    </citation>
    <scope>NUCLEOTIDE SEQUENCE [LARGE SCALE GENOMIC DNA]</scope>
    <source>
        <strain evidence="3 4">LHR20</strain>
    </source>
</reference>
<name>A0A2I0QZ18_9FLAO</name>
<dbReference type="PROSITE" id="PS52050">
    <property type="entry name" value="WYL"/>
    <property type="match status" value="1"/>
</dbReference>
<gene>
    <name evidence="3" type="ORF">CW751_14500</name>
</gene>
<protein>
    <submittedName>
        <fullName evidence="3">WYL domain-containing protein</fullName>
    </submittedName>
</protein>
<proteinExistence type="predicted"/>
<sequence length="344" mass="40123">MIKFVSNQESMSKNKSAHTRYQTLDKCLRNFSKRYYFDDLLNAVNEVLFESNPNSMGIKVRQLRSDLSYMKSEAGFNAPIETIRDGKKAYYRYEDVNFSINKIPFRDDEIDKLQGAMQLLNRFKGAPQFEWLNQVSAVLEDKFGVQQGNDPVIGFDSSTDYSGYEHIGDIFKAIINKQVLKIDYQPFGKGVISYNFHPYYLKQYNNRWFVLGLNDETNVSTWTVPLDRIMKFEAVGVDYIQNETDWIDYFDEIIGVTRPYNKELEVVKLLFTPDQAPYVQTKPLHGLQRNKLTDDGLLVTLELIPNYELERLILSYGSTVKVIEPKELKEKIELELKKAYSKYT</sequence>
<dbReference type="PANTHER" id="PTHR34580">
    <property type="match status" value="1"/>
</dbReference>
<dbReference type="InterPro" id="IPR051534">
    <property type="entry name" value="CBASS_pafABC_assoc_protein"/>
</dbReference>
<dbReference type="OrthoDB" id="43316at2"/>
<dbReference type="Pfam" id="PF13280">
    <property type="entry name" value="WYL"/>
    <property type="match status" value="1"/>
</dbReference>